<feature type="region of interest" description="Disordered" evidence="1">
    <location>
        <begin position="1"/>
        <end position="23"/>
    </location>
</feature>
<proteinExistence type="predicted"/>
<dbReference type="EMBL" id="JANPWB010000005">
    <property type="protein sequence ID" value="KAJ1187461.1"/>
    <property type="molecule type" value="Genomic_DNA"/>
</dbReference>
<gene>
    <name evidence="2" type="ORF">NDU88_004237</name>
</gene>
<reference evidence="2" key="1">
    <citation type="journal article" date="2022" name="bioRxiv">
        <title>Sequencing and chromosome-scale assembly of the giantPleurodeles waltlgenome.</title>
        <authorList>
            <person name="Brown T."/>
            <person name="Elewa A."/>
            <person name="Iarovenko S."/>
            <person name="Subramanian E."/>
            <person name="Araus A.J."/>
            <person name="Petzold A."/>
            <person name="Susuki M."/>
            <person name="Suzuki K.-i.T."/>
            <person name="Hayashi T."/>
            <person name="Toyoda A."/>
            <person name="Oliveira C."/>
            <person name="Osipova E."/>
            <person name="Leigh N.D."/>
            <person name="Simon A."/>
            <person name="Yun M.H."/>
        </authorList>
    </citation>
    <scope>NUCLEOTIDE SEQUENCE</scope>
    <source>
        <strain evidence="2">20211129_DDA</strain>
        <tissue evidence="2">Liver</tissue>
    </source>
</reference>
<evidence type="ECO:0000313" key="2">
    <source>
        <dbReference type="EMBL" id="KAJ1187461.1"/>
    </source>
</evidence>
<name>A0AAV7UFX6_PLEWA</name>
<keyword evidence="3" id="KW-1185">Reference proteome</keyword>
<dbReference type="AlphaFoldDB" id="A0AAV7UFX6"/>
<feature type="compositionally biased region" description="Polar residues" evidence="1">
    <location>
        <begin position="91"/>
        <end position="103"/>
    </location>
</feature>
<comment type="caution">
    <text evidence="2">The sequence shown here is derived from an EMBL/GenBank/DDBJ whole genome shotgun (WGS) entry which is preliminary data.</text>
</comment>
<organism evidence="2 3">
    <name type="scientific">Pleurodeles waltl</name>
    <name type="common">Iberian ribbed newt</name>
    <dbReference type="NCBI Taxonomy" id="8319"/>
    <lineage>
        <taxon>Eukaryota</taxon>
        <taxon>Metazoa</taxon>
        <taxon>Chordata</taxon>
        <taxon>Craniata</taxon>
        <taxon>Vertebrata</taxon>
        <taxon>Euteleostomi</taxon>
        <taxon>Amphibia</taxon>
        <taxon>Batrachia</taxon>
        <taxon>Caudata</taxon>
        <taxon>Salamandroidea</taxon>
        <taxon>Salamandridae</taxon>
        <taxon>Pleurodelinae</taxon>
        <taxon>Pleurodeles</taxon>
    </lineage>
</organism>
<evidence type="ECO:0000313" key="3">
    <source>
        <dbReference type="Proteomes" id="UP001066276"/>
    </source>
</evidence>
<protein>
    <submittedName>
        <fullName evidence="2">Uncharacterized protein</fullName>
    </submittedName>
</protein>
<accession>A0AAV7UFX6</accession>
<dbReference type="Proteomes" id="UP001066276">
    <property type="component" value="Chromosome 3_1"/>
</dbReference>
<evidence type="ECO:0000256" key="1">
    <source>
        <dbReference type="SAM" id="MobiDB-lite"/>
    </source>
</evidence>
<feature type="region of interest" description="Disordered" evidence="1">
    <location>
        <begin position="55"/>
        <end position="122"/>
    </location>
</feature>
<sequence>MLSAPQPCRQRMQKEGSVLHEPLPQTVEKLLRKSLGVPDPRARLRREAWNETDLTTVKHPKFTQQTSQLHRGVRRSSAQTADMGWGDPRQKQLSFDTNKNPKTTPVEGPSSASSKWGVTPPPDGTAAIMAKLRAGFQAIDSFFDAMGSRLSRMNERINLQATRMDGTERRISKVEDGSIDTKKCLERELNTF</sequence>